<proteinExistence type="predicted"/>
<protein>
    <submittedName>
        <fullName evidence="1">Uncharacterized protein</fullName>
    </submittedName>
</protein>
<evidence type="ECO:0000313" key="2">
    <source>
        <dbReference type="Proteomes" id="UP001385951"/>
    </source>
</evidence>
<dbReference type="Proteomes" id="UP001385951">
    <property type="component" value="Unassembled WGS sequence"/>
</dbReference>
<evidence type="ECO:0000313" key="1">
    <source>
        <dbReference type="EMBL" id="KAK7689525.1"/>
    </source>
</evidence>
<accession>A0AAW0GEF9</accession>
<comment type="caution">
    <text evidence="1">The sequence shown here is derived from an EMBL/GenBank/DDBJ whole genome shotgun (WGS) entry which is preliminary data.</text>
</comment>
<organism evidence="1 2">
    <name type="scientific">Cerrena zonata</name>
    <dbReference type="NCBI Taxonomy" id="2478898"/>
    <lineage>
        <taxon>Eukaryota</taxon>
        <taxon>Fungi</taxon>
        <taxon>Dikarya</taxon>
        <taxon>Basidiomycota</taxon>
        <taxon>Agaricomycotina</taxon>
        <taxon>Agaricomycetes</taxon>
        <taxon>Polyporales</taxon>
        <taxon>Cerrenaceae</taxon>
        <taxon>Cerrena</taxon>
    </lineage>
</organism>
<keyword evidence="2" id="KW-1185">Reference proteome</keyword>
<gene>
    <name evidence="1" type="ORF">QCA50_007317</name>
</gene>
<name>A0AAW0GEF9_9APHY</name>
<reference evidence="1 2" key="1">
    <citation type="submission" date="2022-09" db="EMBL/GenBank/DDBJ databases">
        <authorList>
            <person name="Palmer J.M."/>
        </authorList>
    </citation>
    <scope>NUCLEOTIDE SEQUENCE [LARGE SCALE GENOMIC DNA]</scope>
    <source>
        <strain evidence="1 2">DSM 7382</strain>
    </source>
</reference>
<dbReference type="EMBL" id="JASBNA010000008">
    <property type="protein sequence ID" value="KAK7689525.1"/>
    <property type="molecule type" value="Genomic_DNA"/>
</dbReference>
<dbReference type="AlphaFoldDB" id="A0AAW0GEF9"/>
<sequence length="366" mass="41185">MTNSPDPAIHEFVRDPAKFLTSIDGKKSTVVSTFHTFDGQRPPAGGFPKQGYFKFVLYHSEGSQRTFEIVYHGPTAGTPNTIQAYNLHYTGGAQTSNRPAFIDIPKKVPENTLLFTGTLSGCSVIVTNLNRDTYRVFHDSRVNSSLLYDNVEMAIDYTSYCFSSRGTACVFMQYRKGHWNMFAQLQVMKGGGMAPMVQRHTEMYQSPGQAYFPLIVMEPGSYNAAEARAKFDDRRRTNREELRRMAAQFLPKTPIPNESDGDFVPDDISFRNPAVKHSQAIRNVINAAPGGTGEKVRLDRRPGDDIEQFIPATGEGALVESLLQWQTVNLKLPLVPIVEESQDLDWVYLWLKQKERRGFGAVVDIR</sequence>